<reference evidence="2 3" key="1">
    <citation type="journal article" date="2024" name="IMA Fungus">
        <title>Apiospora arundinis, a panoply of carbohydrate-active enzymes and secondary metabolites.</title>
        <authorList>
            <person name="Sorensen T."/>
            <person name="Petersen C."/>
            <person name="Muurmann A.T."/>
            <person name="Christiansen J.V."/>
            <person name="Brundto M.L."/>
            <person name="Overgaard C.K."/>
            <person name="Boysen A.T."/>
            <person name="Wollenberg R.D."/>
            <person name="Larsen T.O."/>
            <person name="Sorensen J.L."/>
            <person name="Nielsen K.L."/>
            <person name="Sondergaard T.E."/>
        </authorList>
    </citation>
    <scope>NUCLEOTIDE SEQUENCE [LARGE SCALE GENOMIC DNA]</scope>
    <source>
        <strain evidence="2 3">AAU 773</strain>
    </source>
</reference>
<feature type="region of interest" description="Disordered" evidence="1">
    <location>
        <begin position="421"/>
        <end position="475"/>
    </location>
</feature>
<protein>
    <recommendedName>
        <fullName evidence="4">Myb-like domain-containing protein</fullName>
    </recommendedName>
</protein>
<feature type="compositionally biased region" description="Low complexity" evidence="1">
    <location>
        <begin position="1"/>
        <end position="20"/>
    </location>
</feature>
<evidence type="ECO:0000256" key="1">
    <source>
        <dbReference type="SAM" id="MobiDB-lite"/>
    </source>
</evidence>
<evidence type="ECO:0008006" key="4">
    <source>
        <dbReference type="Google" id="ProtNLM"/>
    </source>
</evidence>
<accession>A0ABR2JH57</accession>
<feature type="compositionally biased region" description="Polar residues" evidence="1">
    <location>
        <begin position="143"/>
        <end position="156"/>
    </location>
</feature>
<keyword evidence="3" id="KW-1185">Reference proteome</keyword>
<feature type="compositionally biased region" description="Polar residues" evidence="1">
    <location>
        <begin position="448"/>
        <end position="459"/>
    </location>
</feature>
<comment type="caution">
    <text evidence="2">The sequence shown here is derived from an EMBL/GenBank/DDBJ whole genome shotgun (WGS) entry which is preliminary data.</text>
</comment>
<feature type="region of interest" description="Disordered" evidence="1">
    <location>
        <begin position="511"/>
        <end position="700"/>
    </location>
</feature>
<sequence>MAPSTRSKAAAATGASPTASRKSVRSPTARKSVRSTKPTRQARQVPEQKPDSSPHSSPPPPSARPDQKTTADPVHEDAFPITRRSARQDSPVASTIDLGSETGLEEHDDPQESQDLGEITILPPPKPKGNRSVLDEAEEESHAVQSATGTNDNSPSELVEMLKDLTPEINRDTFELYKNLILLNNGDQSASRQRVLQVKARSAFLALKTDRAEFIREGELFIDVMRFQALENQADRTFVNNAYHAICTSNLVMLLKYLLDKPLDLEKAQEVINRIAVHFPWVFDFSAPSEDKDEAARQVELAYSLRCCHLASRILHETIEDPWVLAMKVFCTYEVLGDEVVSRQTAKDNLTNGPFKPLTSSPQIPGLPTDEYKARMAVLMKKLGGNRGRAHAWMESEYPAEKLANELADWAESTCEKLFASRSPKVHHKNNMKSASPEHTPHGHQDQNRSSSSSLMVPQSNNESEPESEPDSEAGQSICRLDIPVDKSSIDTSDDDSEVGEPVIRKGVEIAKSYLNDESDEAESSVLHGTPGGPTSSHAPPISNQQLRNNILGMDPEVFLSSSRPNGSAPPAGSLAAHQDRSNASKRPVPPVEDHADEDPDDDPFETNSLGKNTDRIAARRITTERLPSKRARISGSPAAAAASPIQRKPPVAVSSRPRAQISESSPPAAAVPIQRNHPAYDSSRPRAESPRRPLQPDDLDTLTQKAKANTANIRQHAARKRQVRTAWSNQDRVHLIEDIARYGCSWTTLEKIGESKHRYEVPRNQQQIRDRARNEKVEFLRGKMLLPAGFDDVVLSRKEKELVRGLGLNPYRKEDDVEWVDGIKRPTNVNLSEAEYDSA</sequence>
<feature type="compositionally biased region" description="Polar residues" evidence="1">
    <location>
        <begin position="533"/>
        <end position="549"/>
    </location>
</feature>
<feature type="compositionally biased region" description="Basic and acidic residues" evidence="1">
    <location>
        <begin position="613"/>
        <end position="628"/>
    </location>
</feature>
<feature type="compositionally biased region" description="Acidic residues" evidence="1">
    <location>
        <begin position="595"/>
        <end position="605"/>
    </location>
</feature>
<dbReference type="Proteomes" id="UP001390339">
    <property type="component" value="Unassembled WGS sequence"/>
</dbReference>
<evidence type="ECO:0000313" key="2">
    <source>
        <dbReference type="EMBL" id="KAK8877153.1"/>
    </source>
</evidence>
<feature type="compositionally biased region" description="Basic and acidic residues" evidence="1">
    <location>
        <begin position="684"/>
        <end position="696"/>
    </location>
</feature>
<proteinExistence type="predicted"/>
<feature type="compositionally biased region" description="Low complexity" evidence="1">
    <location>
        <begin position="634"/>
        <end position="646"/>
    </location>
</feature>
<dbReference type="EMBL" id="JAPCWZ010000002">
    <property type="protein sequence ID" value="KAK8877153.1"/>
    <property type="molecule type" value="Genomic_DNA"/>
</dbReference>
<feature type="compositionally biased region" description="Basic and acidic residues" evidence="1">
    <location>
        <begin position="65"/>
        <end position="78"/>
    </location>
</feature>
<evidence type="ECO:0000313" key="3">
    <source>
        <dbReference type="Proteomes" id="UP001390339"/>
    </source>
</evidence>
<name>A0ABR2JH57_9PEZI</name>
<feature type="region of interest" description="Disordered" evidence="1">
    <location>
        <begin position="1"/>
        <end position="156"/>
    </location>
</feature>
<feature type="region of interest" description="Disordered" evidence="1">
    <location>
        <begin position="485"/>
        <end position="504"/>
    </location>
</feature>
<organism evidence="2 3">
    <name type="scientific">Apiospora arundinis</name>
    <dbReference type="NCBI Taxonomy" id="335852"/>
    <lineage>
        <taxon>Eukaryota</taxon>
        <taxon>Fungi</taxon>
        <taxon>Dikarya</taxon>
        <taxon>Ascomycota</taxon>
        <taxon>Pezizomycotina</taxon>
        <taxon>Sordariomycetes</taxon>
        <taxon>Xylariomycetidae</taxon>
        <taxon>Amphisphaeriales</taxon>
        <taxon>Apiosporaceae</taxon>
        <taxon>Apiospora</taxon>
    </lineage>
</organism>
<gene>
    <name evidence="2" type="ORF">PGQ11_002099</name>
</gene>